<sequence length="83" mass="9104">MLRVPKHFGTRGFRMTQWASRRAADSRDPVRVALSIAAMLGPNQTRLVPEAPSEKMLEAAVAAGVSREQARAAWRAMLQAETA</sequence>
<gene>
    <name evidence="1" type="ORF">TMPK1_14280</name>
</gene>
<organism evidence="1 2">
    <name type="scientific">Roseiterribacter gracilis</name>
    <dbReference type="NCBI Taxonomy" id="2812848"/>
    <lineage>
        <taxon>Bacteria</taxon>
        <taxon>Pseudomonadati</taxon>
        <taxon>Pseudomonadota</taxon>
        <taxon>Alphaproteobacteria</taxon>
        <taxon>Rhodospirillales</taxon>
        <taxon>Roseiterribacteraceae</taxon>
        <taxon>Roseiterribacter</taxon>
    </lineage>
</organism>
<dbReference type="AlphaFoldDB" id="A0A8S8XBF2"/>
<proteinExistence type="predicted"/>
<evidence type="ECO:0000313" key="2">
    <source>
        <dbReference type="Proteomes" id="UP000681075"/>
    </source>
</evidence>
<dbReference type="Proteomes" id="UP000681075">
    <property type="component" value="Unassembled WGS sequence"/>
</dbReference>
<accession>A0A8S8XBF2</accession>
<comment type="caution">
    <text evidence="1">The sequence shown here is derived from an EMBL/GenBank/DDBJ whole genome shotgun (WGS) entry which is preliminary data.</text>
</comment>
<reference evidence="1" key="1">
    <citation type="submission" date="2021-02" db="EMBL/GenBank/DDBJ databases">
        <title>Genome sequence of Rhodospirillales sp. strain TMPK1 isolated from soil.</title>
        <authorList>
            <person name="Nakai R."/>
            <person name="Kusada H."/>
            <person name="Tamaki H."/>
        </authorList>
    </citation>
    <scope>NUCLEOTIDE SEQUENCE</scope>
    <source>
        <strain evidence="1">TMPK1</strain>
    </source>
</reference>
<protein>
    <submittedName>
        <fullName evidence="1">Uncharacterized protein</fullName>
    </submittedName>
</protein>
<evidence type="ECO:0000313" key="1">
    <source>
        <dbReference type="EMBL" id="GIL39191.1"/>
    </source>
</evidence>
<keyword evidence="2" id="KW-1185">Reference proteome</keyword>
<name>A0A8S8XBF2_9PROT</name>
<dbReference type="EMBL" id="BOPV01000001">
    <property type="protein sequence ID" value="GIL39191.1"/>
    <property type="molecule type" value="Genomic_DNA"/>
</dbReference>